<sequence>MKIVLLESLGIHDNLLASYVKLLREKGYEFAAYERSDNLDVQIEEAKDADILIIANMPLKAEVINACPKLKYIDVAFTGVDHVALDAARAKGIKVSNASGYSTVAVAELTIAMILGLLRYVPQIDKACRTGGTKAGFIGSELAGKTVGLIGTGAIGYRVAELVHAFGASVVAYNGFSYKEDTELIKYLPMKELMEQSDIVSLHCPVTNESRGLINAETLSYMKPTAFLINEARGPVVDSQALADALNSGKIAGAGIDVFEKEPPLDMSHPLLRAKNTIVTPHVAFATKESMEKRAVIVFDNINTYLAGNQKNVIL</sequence>
<accession>A0A0J6WW48</accession>
<evidence type="ECO:0000256" key="3">
    <source>
        <dbReference type="ARBA" id="ARBA00023027"/>
    </source>
</evidence>
<dbReference type="Pfam" id="PF02826">
    <property type="entry name" value="2-Hacid_dh_C"/>
    <property type="match status" value="1"/>
</dbReference>
<keyword evidence="2 4" id="KW-0560">Oxidoreductase</keyword>
<feature type="domain" description="D-isomer specific 2-hydroxyacid dehydrogenase catalytic" evidence="5">
    <location>
        <begin position="15"/>
        <end position="310"/>
    </location>
</feature>
<dbReference type="InterPro" id="IPR006140">
    <property type="entry name" value="D-isomer_DH_NAD-bd"/>
</dbReference>
<dbReference type="CDD" id="cd12161">
    <property type="entry name" value="GDH_like_1"/>
    <property type="match status" value="1"/>
</dbReference>
<dbReference type="FunFam" id="3.40.50.720:FF:000203">
    <property type="entry name" value="D-3-phosphoglycerate dehydrogenase (SerA)"/>
    <property type="match status" value="1"/>
</dbReference>
<evidence type="ECO:0000259" key="5">
    <source>
        <dbReference type="Pfam" id="PF00389"/>
    </source>
</evidence>
<organism evidence="7 8">
    <name type="scientific">Megasphaera cerevisiae DSM 20462</name>
    <dbReference type="NCBI Taxonomy" id="1122219"/>
    <lineage>
        <taxon>Bacteria</taxon>
        <taxon>Bacillati</taxon>
        <taxon>Bacillota</taxon>
        <taxon>Negativicutes</taxon>
        <taxon>Veillonellales</taxon>
        <taxon>Veillonellaceae</taxon>
        <taxon>Megasphaera</taxon>
    </lineage>
</organism>
<dbReference type="InParanoid" id="A0A0J6WW48"/>
<evidence type="ECO:0000259" key="6">
    <source>
        <dbReference type="Pfam" id="PF02826"/>
    </source>
</evidence>
<comment type="similarity">
    <text evidence="1 4">Belongs to the D-isomer specific 2-hydroxyacid dehydrogenase family.</text>
</comment>
<keyword evidence="3" id="KW-0520">NAD</keyword>
<gene>
    <name evidence="7" type="ORF">AB840_01115</name>
</gene>
<dbReference type="STRING" id="39029.BSR42_12115"/>
<keyword evidence="8" id="KW-1185">Reference proteome</keyword>
<protein>
    <submittedName>
        <fullName evidence="7">2-hydroxyacid dehydrogenase</fullName>
    </submittedName>
</protein>
<comment type="caution">
    <text evidence="7">The sequence shown here is derived from an EMBL/GenBank/DDBJ whole genome shotgun (WGS) entry which is preliminary data.</text>
</comment>
<dbReference type="PROSITE" id="PS00671">
    <property type="entry name" value="D_2_HYDROXYACID_DH_3"/>
    <property type="match status" value="1"/>
</dbReference>
<dbReference type="AlphaFoldDB" id="A0A0J6WW48"/>
<evidence type="ECO:0000256" key="1">
    <source>
        <dbReference type="ARBA" id="ARBA00005854"/>
    </source>
</evidence>
<dbReference type="GO" id="GO:0051287">
    <property type="term" value="F:NAD binding"/>
    <property type="evidence" value="ECO:0007669"/>
    <property type="project" value="InterPro"/>
</dbReference>
<dbReference type="InterPro" id="IPR006139">
    <property type="entry name" value="D-isomer_2_OHA_DH_cat_dom"/>
</dbReference>
<evidence type="ECO:0000313" key="8">
    <source>
        <dbReference type="Proteomes" id="UP000036503"/>
    </source>
</evidence>
<dbReference type="GO" id="GO:0016616">
    <property type="term" value="F:oxidoreductase activity, acting on the CH-OH group of donors, NAD or NADP as acceptor"/>
    <property type="evidence" value="ECO:0007669"/>
    <property type="project" value="InterPro"/>
</dbReference>
<reference evidence="7 8" key="1">
    <citation type="submission" date="2015-06" db="EMBL/GenBank/DDBJ databases">
        <title>Draft genome sequence of beer spoilage bacterium Megasphaera cerevisiae type strain 20462.</title>
        <authorList>
            <person name="Kutumbaka K."/>
            <person name="Pasmowitz J."/>
            <person name="Mategko J."/>
            <person name="Reyes D."/>
            <person name="Friedrich A."/>
            <person name="Han S."/>
            <person name="Martens-Habbena W."/>
            <person name="Neal-McKinney J."/>
            <person name="Janagama H.K."/>
            <person name="Nadala C."/>
            <person name="Samadpour M."/>
        </authorList>
    </citation>
    <scope>NUCLEOTIDE SEQUENCE [LARGE SCALE GENOMIC DNA]</scope>
    <source>
        <strain evidence="7 8">DSM 20462</strain>
    </source>
</reference>
<feature type="domain" description="D-isomer specific 2-hydroxyacid dehydrogenase NAD-binding" evidence="6">
    <location>
        <begin position="111"/>
        <end position="284"/>
    </location>
</feature>
<dbReference type="EMBL" id="LEKT01000002">
    <property type="protein sequence ID" value="KMO87755.1"/>
    <property type="molecule type" value="Genomic_DNA"/>
</dbReference>
<dbReference type="Pfam" id="PF00389">
    <property type="entry name" value="2-Hacid_dh"/>
    <property type="match status" value="1"/>
</dbReference>
<dbReference type="InterPro" id="IPR050418">
    <property type="entry name" value="D-iso_2-hydroxyacid_DH_PdxB"/>
</dbReference>
<dbReference type="OrthoDB" id="9805416at2"/>
<dbReference type="RefSeq" id="WP_048512977.1">
    <property type="nucleotide sequence ID" value="NZ_FUXD01000009.1"/>
</dbReference>
<dbReference type="PATRIC" id="fig|1122219.3.peg.253"/>
<dbReference type="InterPro" id="IPR029753">
    <property type="entry name" value="D-isomer_DH_CS"/>
</dbReference>
<name>A0A0J6WW48_9FIRM</name>
<proteinExistence type="inferred from homology"/>
<dbReference type="SUPFAM" id="SSF52283">
    <property type="entry name" value="Formate/glycerate dehydrogenase catalytic domain-like"/>
    <property type="match status" value="1"/>
</dbReference>
<dbReference type="PANTHER" id="PTHR43761">
    <property type="entry name" value="D-ISOMER SPECIFIC 2-HYDROXYACID DEHYDROGENASE FAMILY PROTEIN (AFU_ORTHOLOGUE AFUA_1G13630)"/>
    <property type="match status" value="1"/>
</dbReference>
<evidence type="ECO:0000313" key="7">
    <source>
        <dbReference type="EMBL" id="KMO87755.1"/>
    </source>
</evidence>
<dbReference type="PANTHER" id="PTHR43761:SF1">
    <property type="entry name" value="D-ISOMER SPECIFIC 2-HYDROXYACID DEHYDROGENASE CATALYTIC DOMAIN-CONTAINING PROTEIN-RELATED"/>
    <property type="match status" value="1"/>
</dbReference>
<dbReference type="Proteomes" id="UP000036503">
    <property type="component" value="Unassembled WGS sequence"/>
</dbReference>
<evidence type="ECO:0000256" key="4">
    <source>
        <dbReference type="RuleBase" id="RU003719"/>
    </source>
</evidence>
<dbReference type="SUPFAM" id="SSF51735">
    <property type="entry name" value="NAD(P)-binding Rossmann-fold domains"/>
    <property type="match status" value="1"/>
</dbReference>
<dbReference type="Gene3D" id="3.40.50.720">
    <property type="entry name" value="NAD(P)-binding Rossmann-like Domain"/>
    <property type="match status" value="2"/>
</dbReference>
<evidence type="ECO:0000256" key="2">
    <source>
        <dbReference type="ARBA" id="ARBA00023002"/>
    </source>
</evidence>
<dbReference type="InterPro" id="IPR036291">
    <property type="entry name" value="NAD(P)-bd_dom_sf"/>
</dbReference>